<feature type="compositionally biased region" description="Low complexity" evidence="1">
    <location>
        <begin position="285"/>
        <end position="307"/>
    </location>
</feature>
<dbReference type="PANTHER" id="PTHR47773:SF1">
    <property type="entry name" value="C2H2-TYPE DOMAIN-CONTAINING PROTEIN"/>
    <property type="match status" value="1"/>
</dbReference>
<evidence type="ECO:0000313" key="2">
    <source>
        <dbReference type="Proteomes" id="UP000515152"/>
    </source>
</evidence>
<proteinExistence type="predicted"/>
<dbReference type="Proteomes" id="UP000515152">
    <property type="component" value="Chromosome 15"/>
</dbReference>
<name>A0A8M1KW75_CLUHA</name>
<evidence type="ECO:0000313" key="3">
    <source>
        <dbReference type="RefSeq" id="XP_042565844.1"/>
    </source>
</evidence>
<accession>A0A8M1KW75</accession>
<feature type="region of interest" description="Disordered" evidence="1">
    <location>
        <begin position="380"/>
        <end position="402"/>
    </location>
</feature>
<dbReference type="AlphaFoldDB" id="A0A8M1KW75"/>
<dbReference type="OrthoDB" id="8955728at2759"/>
<sequence>MCRSQSPAYSCCLGLRRHPVRVIVRRGFMSCLCAFLQDAVGPDGHGGYHLVVALAHALVDLRHRTFVTQRQAREIIALWQKLSDRDKAAVFPSRYLLKTSHPASVRRAVLGQGAGPAHSPKTSRLMEAILLELCRTHLHDRTTIAGVCIRCWGAVMRDYRIIKNNLYTNPTLVASTRIQLFVISQLTLTQWHNQRNQAMMRDTITMAIPGPSASLTAAEPLSAPRTLLQRPEQPDQPSQHRLPADASGLASTIRGPLAPELYALIIARAGLSSSSASATLSTNAGAMSAPSTATTAPSASSSAPAGAVPRSTAWRWKVQQEKERCAWEEGKDIKDYKKASHFTCRLCGQPKTRQYGHSRYRREVFCTRADGRTVEQWLADKKRQEGAAQPPLPPRYVNSVNS</sequence>
<feature type="region of interest" description="Disordered" evidence="1">
    <location>
        <begin position="285"/>
        <end position="312"/>
    </location>
</feature>
<protein>
    <submittedName>
        <fullName evidence="3">Uncharacterized protein LOC105900069</fullName>
    </submittedName>
</protein>
<dbReference type="GeneID" id="105900069"/>
<reference evidence="3" key="1">
    <citation type="submission" date="2025-08" db="UniProtKB">
        <authorList>
            <consortium name="RefSeq"/>
        </authorList>
    </citation>
    <scope>IDENTIFICATION</scope>
</reference>
<keyword evidence="2" id="KW-1185">Reference proteome</keyword>
<dbReference type="RefSeq" id="XP_042565844.1">
    <property type="nucleotide sequence ID" value="XM_042709910.1"/>
</dbReference>
<dbReference type="PANTHER" id="PTHR47773">
    <property type="entry name" value="SI:DKEY-9I5.2-RELATED"/>
    <property type="match status" value="1"/>
</dbReference>
<evidence type="ECO:0000256" key="1">
    <source>
        <dbReference type="SAM" id="MobiDB-lite"/>
    </source>
</evidence>
<dbReference type="KEGG" id="char:105900069"/>
<gene>
    <name evidence="3" type="primary">LOC105900069</name>
</gene>
<organism evidence="2 3">
    <name type="scientific">Clupea harengus</name>
    <name type="common">Atlantic herring</name>
    <dbReference type="NCBI Taxonomy" id="7950"/>
    <lineage>
        <taxon>Eukaryota</taxon>
        <taxon>Metazoa</taxon>
        <taxon>Chordata</taxon>
        <taxon>Craniata</taxon>
        <taxon>Vertebrata</taxon>
        <taxon>Euteleostomi</taxon>
        <taxon>Actinopterygii</taxon>
        <taxon>Neopterygii</taxon>
        <taxon>Teleostei</taxon>
        <taxon>Clupei</taxon>
        <taxon>Clupeiformes</taxon>
        <taxon>Clupeoidei</taxon>
        <taxon>Clupeidae</taxon>
        <taxon>Clupea</taxon>
    </lineage>
</organism>